<dbReference type="EMBL" id="FOIL01000001">
    <property type="protein sequence ID" value="SES88694.1"/>
    <property type="molecule type" value="Genomic_DNA"/>
</dbReference>
<feature type="transmembrane region" description="Helical" evidence="1">
    <location>
        <begin position="26"/>
        <end position="46"/>
    </location>
</feature>
<dbReference type="RefSeq" id="WP_031471102.1">
    <property type="nucleotide sequence ID" value="NZ_FOIL01000001.1"/>
</dbReference>
<protein>
    <submittedName>
        <fullName evidence="3">Uncharacterized protein</fullName>
    </submittedName>
</protein>
<dbReference type="EMBL" id="FOZC01000001">
    <property type="protein sequence ID" value="SFR63777.1"/>
    <property type="molecule type" value="Genomic_DNA"/>
</dbReference>
<accession>A0A1I6IAI9</accession>
<reference evidence="3 5" key="2">
    <citation type="submission" date="2016-10" db="EMBL/GenBank/DDBJ databases">
        <authorList>
            <person name="de Groot N.N."/>
        </authorList>
    </citation>
    <scope>NUCLEOTIDE SEQUENCE [LARGE SCALE GENOMIC DNA]</scope>
    <source>
        <strain evidence="3 5">F</strain>
        <strain evidence="2">KH1P1</strain>
    </source>
</reference>
<dbReference type="OrthoDB" id="2047360at2"/>
<evidence type="ECO:0000313" key="3">
    <source>
        <dbReference type="EMBL" id="SFR63777.1"/>
    </source>
</evidence>
<evidence type="ECO:0000313" key="5">
    <source>
        <dbReference type="Proteomes" id="UP000214760"/>
    </source>
</evidence>
<dbReference type="AlphaFoldDB" id="A0A1I6IAI9"/>
<proteinExistence type="predicted"/>
<reference evidence="4" key="1">
    <citation type="submission" date="2016-10" db="EMBL/GenBank/DDBJ databases">
        <authorList>
            <person name="Varghese N."/>
            <person name="Submissions S."/>
        </authorList>
    </citation>
    <scope>NUCLEOTIDE SEQUENCE [LARGE SCALE GENOMIC DNA]</scope>
    <source>
        <strain evidence="4">KH1P1</strain>
    </source>
</reference>
<sequence>MKLSGKNLGKSPEKITNYIPVATPSIWLSIATLLVFLGVVLIWGNVGRVPLKLTTTGVGYNYDHRTEKDELTEAMIESGDYDVDTFLCLVNPNQITGEIIHDKPVNVILRDGRRIRGRTELVYTVPLNSKEVMKTLEELNFTTDWEQKSLDLGDYRYIVDVTIDEKLPVMSYGEPAEIVIEYDTVPPIHYLFR</sequence>
<keyword evidence="1" id="KW-1133">Transmembrane helix</keyword>
<evidence type="ECO:0000313" key="2">
    <source>
        <dbReference type="EMBL" id="SES88694.1"/>
    </source>
</evidence>
<keyword evidence="1" id="KW-0472">Membrane</keyword>
<name>A0A1I6IAI9_9FIRM</name>
<dbReference type="Proteomes" id="UP000214760">
    <property type="component" value="Unassembled WGS sequence"/>
</dbReference>
<organism evidence="3 5">
    <name type="scientific">[Clostridium] aminophilum</name>
    <dbReference type="NCBI Taxonomy" id="1526"/>
    <lineage>
        <taxon>Bacteria</taxon>
        <taxon>Bacillati</taxon>
        <taxon>Bacillota</taxon>
        <taxon>Clostridia</taxon>
        <taxon>Lachnospirales</taxon>
        <taxon>Lachnospiraceae</taxon>
    </lineage>
</organism>
<keyword evidence="4" id="KW-1185">Reference proteome</keyword>
<dbReference type="Proteomes" id="UP000199820">
    <property type="component" value="Unassembled WGS sequence"/>
</dbReference>
<evidence type="ECO:0000313" key="4">
    <source>
        <dbReference type="Proteomes" id="UP000199820"/>
    </source>
</evidence>
<gene>
    <name evidence="3" type="ORF">SAMN02910262_00128</name>
    <name evidence="2" type="ORF">SAMN04487771_100177</name>
</gene>
<evidence type="ECO:0000256" key="1">
    <source>
        <dbReference type="SAM" id="Phobius"/>
    </source>
</evidence>
<keyword evidence="1" id="KW-0812">Transmembrane</keyword>
<dbReference type="STRING" id="1526.SAMN02910262_00128"/>